<dbReference type="Proteomes" id="UP000095342">
    <property type="component" value="Chromosome"/>
</dbReference>
<dbReference type="EMBL" id="CP017448">
    <property type="protein sequence ID" value="AOV15908.1"/>
    <property type="molecule type" value="Genomic_DNA"/>
</dbReference>
<protein>
    <submittedName>
        <fullName evidence="1">Uncharacterized protein</fullName>
    </submittedName>
</protein>
<dbReference type="AlphaFoldDB" id="A0A1D8K4L4"/>
<reference evidence="1 2" key="1">
    <citation type="submission" date="2016-09" db="EMBL/GenBank/DDBJ databases">
        <title>Acidihalobacter prosperus V6 (DSM14174).</title>
        <authorList>
            <person name="Khaleque H.N."/>
            <person name="Ramsay J.P."/>
            <person name="Murphy R.J.T."/>
            <person name="Kaksonen A.H."/>
            <person name="Boxall N.J."/>
            <person name="Watkin E.L.J."/>
        </authorList>
    </citation>
    <scope>NUCLEOTIDE SEQUENCE [LARGE SCALE GENOMIC DNA]</scope>
    <source>
        <strain evidence="1 2">V6</strain>
    </source>
</reference>
<evidence type="ECO:0000313" key="1">
    <source>
        <dbReference type="EMBL" id="AOV15908.1"/>
    </source>
</evidence>
<sequence length="90" mass="9872">MRGMTPCPIKGEAQAMNQQAIDFGGFVQDAAGKYQMARAVSPDEIIHQARQILAERVKRENVIDCPQTARDFVTMSLEAVIRGLLRALAG</sequence>
<accession>A0A1D8K4L4</accession>
<dbReference type="KEGG" id="aaeo:BJI67_01415"/>
<keyword evidence="2" id="KW-1185">Reference proteome</keyword>
<proteinExistence type="predicted"/>
<name>A0A1D8K4L4_9GAMM</name>
<organism evidence="1 2">
    <name type="scientific">Acidihalobacter aeolianus</name>
    <dbReference type="NCBI Taxonomy" id="2792603"/>
    <lineage>
        <taxon>Bacteria</taxon>
        <taxon>Pseudomonadati</taxon>
        <taxon>Pseudomonadota</taxon>
        <taxon>Gammaproteobacteria</taxon>
        <taxon>Chromatiales</taxon>
        <taxon>Ectothiorhodospiraceae</taxon>
        <taxon>Acidihalobacter</taxon>
    </lineage>
</organism>
<gene>
    <name evidence="1" type="ORF">BJI67_01415</name>
</gene>
<dbReference type="RefSeq" id="WP_070071508.1">
    <property type="nucleotide sequence ID" value="NZ_CP017448.1"/>
</dbReference>
<evidence type="ECO:0000313" key="2">
    <source>
        <dbReference type="Proteomes" id="UP000095342"/>
    </source>
</evidence>